<dbReference type="Proteomes" id="UP000590511">
    <property type="component" value="Unassembled WGS sequence"/>
</dbReference>
<dbReference type="AlphaFoldDB" id="A0A7W7HRI0"/>
<proteinExistence type="predicted"/>
<dbReference type="Proteomes" id="UP000631312">
    <property type="component" value="Unassembled WGS sequence"/>
</dbReference>
<organism evidence="4 5">
    <name type="scientific">Actinoplanes lobatus</name>
    <dbReference type="NCBI Taxonomy" id="113568"/>
    <lineage>
        <taxon>Bacteria</taxon>
        <taxon>Bacillati</taxon>
        <taxon>Actinomycetota</taxon>
        <taxon>Actinomycetes</taxon>
        <taxon>Micromonosporales</taxon>
        <taxon>Micromonosporaceae</taxon>
        <taxon>Actinoplanes</taxon>
    </lineage>
</organism>
<evidence type="ECO:0000313" key="3">
    <source>
        <dbReference type="EMBL" id="GIE46199.1"/>
    </source>
</evidence>
<evidence type="ECO:0000313" key="5">
    <source>
        <dbReference type="Proteomes" id="UP000590511"/>
    </source>
</evidence>
<sequence>MKTLEELRARQSEITDELRALNDEIGDADPTAEQQARWDSLDTEEKDLRETRIPAAERAARVSDSRARWQSTRFSNKPGAFDALNNPAAGRQELVDSLIRANEHRDIEGDNQAHFERLIKRHSGDTAWAANLLARSRDEYQSGFAKILMGRAELLTAEERTAMSVGSNTNGGYLLPTHLDPTIILTNSGSSNAIRQISRVVTLTQGTTWNGVTSAGVTASWDGELAEVSDDTPTFGRPAIGTNVAQAFVQATIAAFDDIDNLASDVMMMFADARDRLEGAAHATGTGASNQPKGIVTALDASTSVEITSTTAATIGEVDIHALYRGVPVRWRGRSSWLLNPLYNLAIKRLGTAVSSAFSGDLTQPVTDRILGRPVVESDDMPTTQTTTQLDNEIVFGDFSNYCIVDKPGGMSVEYIPHLFNTANNLPDGRRGWYAYWRTGADATNISAFRLLQDKTSA</sequence>
<dbReference type="SUPFAM" id="SSF56563">
    <property type="entry name" value="Major capsid protein gp5"/>
    <property type="match status" value="1"/>
</dbReference>
<dbReference type="Pfam" id="PF05065">
    <property type="entry name" value="Phage_capsid"/>
    <property type="match status" value="1"/>
</dbReference>
<gene>
    <name evidence="3" type="ORF">Alo02nite_90970</name>
    <name evidence="4" type="ORF">BJ964_009576</name>
</gene>
<dbReference type="NCBIfam" id="TIGR01554">
    <property type="entry name" value="major_cap_HK97"/>
    <property type="match status" value="1"/>
</dbReference>
<comment type="caution">
    <text evidence="4">The sequence shown here is derived from an EMBL/GenBank/DDBJ whole genome shotgun (WGS) entry which is preliminary data.</text>
</comment>
<dbReference type="EMBL" id="BOMP01000192">
    <property type="protein sequence ID" value="GIE46199.1"/>
    <property type="molecule type" value="Genomic_DNA"/>
</dbReference>
<feature type="domain" description="Phage capsid-like C-terminal" evidence="2">
    <location>
        <begin position="171"/>
        <end position="453"/>
    </location>
</feature>
<reference evidence="3 6" key="2">
    <citation type="submission" date="2021-01" db="EMBL/GenBank/DDBJ databases">
        <title>Whole genome shotgun sequence of Actinoplanes lobatus NBRC 12513.</title>
        <authorList>
            <person name="Komaki H."/>
            <person name="Tamura T."/>
        </authorList>
    </citation>
    <scope>NUCLEOTIDE SEQUENCE [LARGE SCALE GENOMIC DNA]</scope>
    <source>
        <strain evidence="3 6">NBRC 12513</strain>
    </source>
</reference>
<dbReference type="InterPro" id="IPR054612">
    <property type="entry name" value="Phage_capsid-like_C"/>
</dbReference>
<evidence type="ECO:0000313" key="4">
    <source>
        <dbReference type="EMBL" id="MBB4755305.1"/>
    </source>
</evidence>
<reference evidence="4 5" key="1">
    <citation type="submission" date="2020-08" db="EMBL/GenBank/DDBJ databases">
        <title>Sequencing the genomes of 1000 actinobacteria strains.</title>
        <authorList>
            <person name="Klenk H.-P."/>
        </authorList>
    </citation>
    <scope>NUCLEOTIDE SEQUENCE [LARGE SCALE GENOMIC DNA]</scope>
    <source>
        <strain evidence="4 5">DSM 43150</strain>
    </source>
</reference>
<name>A0A7W7HRI0_9ACTN</name>
<comment type="subcellular location">
    <subcellularLocation>
        <location evidence="1">Virion</location>
    </subcellularLocation>
</comment>
<keyword evidence="6" id="KW-1185">Reference proteome</keyword>
<protein>
    <submittedName>
        <fullName evidence="4">HK97 family phage major capsid protein</fullName>
    </submittedName>
</protein>
<evidence type="ECO:0000256" key="1">
    <source>
        <dbReference type="ARBA" id="ARBA00004328"/>
    </source>
</evidence>
<dbReference type="InterPro" id="IPR024455">
    <property type="entry name" value="Phage_capsid"/>
</dbReference>
<evidence type="ECO:0000313" key="6">
    <source>
        <dbReference type="Proteomes" id="UP000631312"/>
    </source>
</evidence>
<accession>A0A7W7HRI0</accession>
<dbReference type="EMBL" id="JACHNC010000002">
    <property type="protein sequence ID" value="MBB4755305.1"/>
    <property type="molecule type" value="Genomic_DNA"/>
</dbReference>
<dbReference type="RefSeq" id="WP_188127611.1">
    <property type="nucleotide sequence ID" value="NZ_BOMP01000192.1"/>
</dbReference>
<evidence type="ECO:0000259" key="2">
    <source>
        <dbReference type="Pfam" id="PF05065"/>
    </source>
</evidence>